<dbReference type="InterPro" id="IPR050832">
    <property type="entry name" value="Bact_Acetyltransf"/>
</dbReference>
<dbReference type="Pfam" id="PF00583">
    <property type="entry name" value="Acetyltransf_1"/>
    <property type="match status" value="1"/>
</dbReference>
<evidence type="ECO:0000313" key="4">
    <source>
        <dbReference type="EMBL" id="GLJ60969.1"/>
    </source>
</evidence>
<dbReference type="GO" id="GO:0016747">
    <property type="term" value="F:acyltransferase activity, transferring groups other than amino-acyl groups"/>
    <property type="evidence" value="ECO:0007669"/>
    <property type="project" value="InterPro"/>
</dbReference>
<dbReference type="SUPFAM" id="SSF55729">
    <property type="entry name" value="Acyl-CoA N-acyltransferases (Nat)"/>
    <property type="match status" value="1"/>
</dbReference>
<dbReference type="RefSeq" id="WP_271172685.1">
    <property type="nucleotide sequence ID" value="NZ_BSEJ01000004.1"/>
</dbReference>
<evidence type="ECO:0000259" key="3">
    <source>
        <dbReference type="PROSITE" id="PS51186"/>
    </source>
</evidence>
<gene>
    <name evidence="4" type="ORF">GCM10017576_10980</name>
</gene>
<feature type="domain" description="N-acetyltransferase" evidence="3">
    <location>
        <begin position="3"/>
        <end position="150"/>
    </location>
</feature>
<dbReference type="InterPro" id="IPR016181">
    <property type="entry name" value="Acyl_CoA_acyltransferase"/>
</dbReference>
<reference evidence="4" key="1">
    <citation type="journal article" date="2014" name="Int. J. Syst. Evol. Microbiol.">
        <title>Complete genome sequence of Corynebacterium casei LMG S-19264T (=DSM 44701T), isolated from a smear-ripened cheese.</title>
        <authorList>
            <consortium name="US DOE Joint Genome Institute (JGI-PGF)"/>
            <person name="Walter F."/>
            <person name="Albersmeier A."/>
            <person name="Kalinowski J."/>
            <person name="Ruckert C."/>
        </authorList>
    </citation>
    <scope>NUCLEOTIDE SEQUENCE</scope>
    <source>
        <strain evidence="4">VKM Ac-1020</strain>
    </source>
</reference>
<sequence>MTLSVRPVDARDSDEWAALYRGYRAFYRLPDDPAAVATTWTWVREGAHGLVGLVAVDERDRPVALANLRWFARPSTATTGLYLDDLFTSPDARGAGAAGMLLKHAAQLAAAGGASVVRWITTADNEVARSVYDAHAVATPWVTYDMKPSG</sequence>
<keyword evidence="5" id="KW-1185">Reference proteome</keyword>
<dbReference type="PROSITE" id="PS51186">
    <property type="entry name" value="GNAT"/>
    <property type="match status" value="1"/>
</dbReference>
<dbReference type="Proteomes" id="UP001142462">
    <property type="component" value="Unassembled WGS sequence"/>
</dbReference>
<accession>A0A9W6LVP8</accession>
<evidence type="ECO:0000313" key="5">
    <source>
        <dbReference type="Proteomes" id="UP001142462"/>
    </source>
</evidence>
<dbReference type="PANTHER" id="PTHR43877">
    <property type="entry name" value="AMINOALKYLPHOSPHONATE N-ACETYLTRANSFERASE-RELATED-RELATED"/>
    <property type="match status" value="1"/>
</dbReference>
<proteinExistence type="predicted"/>
<dbReference type="InterPro" id="IPR000182">
    <property type="entry name" value="GNAT_dom"/>
</dbReference>
<name>A0A9W6LVP8_9MICO</name>
<evidence type="ECO:0000256" key="2">
    <source>
        <dbReference type="ARBA" id="ARBA00023315"/>
    </source>
</evidence>
<dbReference type="Gene3D" id="3.40.630.30">
    <property type="match status" value="1"/>
</dbReference>
<dbReference type="CDD" id="cd04301">
    <property type="entry name" value="NAT_SF"/>
    <property type="match status" value="1"/>
</dbReference>
<comment type="caution">
    <text evidence="4">The sequence shown here is derived from an EMBL/GenBank/DDBJ whole genome shotgun (WGS) entry which is preliminary data.</text>
</comment>
<keyword evidence="1" id="KW-0808">Transferase</keyword>
<keyword evidence="2" id="KW-0012">Acyltransferase</keyword>
<dbReference type="AlphaFoldDB" id="A0A9W6LVP8"/>
<organism evidence="4 5">
    <name type="scientific">Microbacterium barkeri</name>
    <dbReference type="NCBI Taxonomy" id="33917"/>
    <lineage>
        <taxon>Bacteria</taxon>
        <taxon>Bacillati</taxon>
        <taxon>Actinomycetota</taxon>
        <taxon>Actinomycetes</taxon>
        <taxon>Micrococcales</taxon>
        <taxon>Microbacteriaceae</taxon>
        <taxon>Microbacterium</taxon>
    </lineage>
</organism>
<evidence type="ECO:0000256" key="1">
    <source>
        <dbReference type="ARBA" id="ARBA00022679"/>
    </source>
</evidence>
<protein>
    <recommendedName>
        <fullName evidence="3">N-acetyltransferase domain-containing protein</fullName>
    </recommendedName>
</protein>
<reference evidence="4" key="2">
    <citation type="submission" date="2023-01" db="EMBL/GenBank/DDBJ databases">
        <authorList>
            <person name="Sun Q."/>
            <person name="Evtushenko L."/>
        </authorList>
    </citation>
    <scope>NUCLEOTIDE SEQUENCE</scope>
    <source>
        <strain evidence="4">VKM Ac-1020</strain>
    </source>
</reference>
<dbReference type="EMBL" id="BSEJ01000004">
    <property type="protein sequence ID" value="GLJ60969.1"/>
    <property type="molecule type" value="Genomic_DNA"/>
</dbReference>